<sequence length="72" mass="8558">MIVNNVLVLYIKNFTGTRPLQEPQHFVRSIHVMPVRKKLMMRRKKLMMRIKLVKKLLHLMTKTSMLSVQAVI</sequence>
<keyword evidence="1" id="KW-1185">Reference proteome</keyword>
<protein>
    <submittedName>
        <fullName evidence="2">Uncharacterized protein</fullName>
    </submittedName>
</protein>
<proteinExistence type="predicted"/>
<name>A0A915HTK4_ROMCU</name>
<dbReference type="Proteomes" id="UP000887565">
    <property type="component" value="Unplaced"/>
</dbReference>
<evidence type="ECO:0000313" key="1">
    <source>
        <dbReference type="Proteomes" id="UP000887565"/>
    </source>
</evidence>
<evidence type="ECO:0000313" key="2">
    <source>
        <dbReference type="WBParaSite" id="nRc.2.0.1.t04732-RA"/>
    </source>
</evidence>
<dbReference type="AlphaFoldDB" id="A0A915HTK4"/>
<organism evidence="1 2">
    <name type="scientific">Romanomermis culicivorax</name>
    <name type="common">Nematode worm</name>
    <dbReference type="NCBI Taxonomy" id="13658"/>
    <lineage>
        <taxon>Eukaryota</taxon>
        <taxon>Metazoa</taxon>
        <taxon>Ecdysozoa</taxon>
        <taxon>Nematoda</taxon>
        <taxon>Enoplea</taxon>
        <taxon>Dorylaimia</taxon>
        <taxon>Mermithida</taxon>
        <taxon>Mermithoidea</taxon>
        <taxon>Mermithidae</taxon>
        <taxon>Romanomermis</taxon>
    </lineage>
</organism>
<reference evidence="2" key="1">
    <citation type="submission" date="2022-11" db="UniProtKB">
        <authorList>
            <consortium name="WormBaseParasite"/>
        </authorList>
    </citation>
    <scope>IDENTIFICATION</scope>
</reference>
<accession>A0A915HTK4</accession>
<dbReference type="WBParaSite" id="nRc.2.0.1.t04732-RA">
    <property type="protein sequence ID" value="nRc.2.0.1.t04732-RA"/>
    <property type="gene ID" value="nRc.2.0.1.g04732"/>
</dbReference>